<evidence type="ECO:0000313" key="1">
    <source>
        <dbReference type="EMBL" id="MBO0655970.1"/>
    </source>
</evidence>
<organism evidence="1 2">
    <name type="scientific">Streptomyces triculaminicus</name>
    <dbReference type="NCBI Taxonomy" id="2816232"/>
    <lineage>
        <taxon>Bacteria</taxon>
        <taxon>Bacillati</taxon>
        <taxon>Actinomycetota</taxon>
        <taxon>Actinomycetes</taxon>
        <taxon>Kitasatosporales</taxon>
        <taxon>Streptomycetaceae</taxon>
        <taxon>Streptomyces</taxon>
    </lineage>
</organism>
<comment type="caution">
    <text evidence="1">The sequence shown here is derived from an EMBL/GenBank/DDBJ whole genome shotgun (WGS) entry which is preliminary data.</text>
</comment>
<sequence length="93" mass="9655">MRLTAITLTATGPGARQVLDAAQVSAVLWVAAVAEDRLEHVSIRCAPGHVHLGIFTLARSEATAAAAALGICRRALAMSPLLREWSVGAVRAA</sequence>
<reference evidence="1" key="1">
    <citation type="submission" date="2021-03" db="EMBL/GenBank/DDBJ databases">
        <title>Streptomyces strains.</title>
        <authorList>
            <person name="Lund M.B."/>
            <person name="Toerring T."/>
        </authorList>
    </citation>
    <scope>NUCLEOTIDE SEQUENCE</scope>
    <source>
        <strain evidence="1">JCM 4242</strain>
    </source>
</reference>
<dbReference type="AlphaFoldDB" id="A0A939FPW2"/>
<accession>A0A939FPW2</accession>
<gene>
    <name evidence="1" type="ORF">J1792_25335</name>
</gene>
<dbReference type="RefSeq" id="WP_086570222.1">
    <property type="nucleotide sequence ID" value="NZ_JAFMOF010000004.1"/>
</dbReference>
<name>A0A939FPW2_9ACTN</name>
<dbReference type="EMBL" id="JAFMOF010000004">
    <property type="protein sequence ID" value="MBO0655970.1"/>
    <property type="molecule type" value="Genomic_DNA"/>
</dbReference>
<dbReference type="Proteomes" id="UP000664781">
    <property type="component" value="Unassembled WGS sequence"/>
</dbReference>
<proteinExistence type="predicted"/>
<keyword evidence="2" id="KW-1185">Reference proteome</keyword>
<evidence type="ECO:0000313" key="2">
    <source>
        <dbReference type="Proteomes" id="UP000664781"/>
    </source>
</evidence>
<protein>
    <submittedName>
        <fullName evidence="1">Uncharacterized protein</fullName>
    </submittedName>
</protein>